<dbReference type="AlphaFoldDB" id="A0A7M7P1Z0"/>
<reference evidence="2" key="1">
    <citation type="submission" date="2015-02" db="EMBL/GenBank/DDBJ databases">
        <title>Genome sequencing for Strongylocentrotus purpuratus.</title>
        <authorList>
            <person name="Murali S."/>
            <person name="Liu Y."/>
            <person name="Vee V."/>
            <person name="English A."/>
            <person name="Wang M."/>
            <person name="Skinner E."/>
            <person name="Han Y."/>
            <person name="Muzny D.M."/>
            <person name="Worley K.C."/>
            <person name="Gibbs R.A."/>
        </authorList>
    </citation>
    <scope>NUCLEOTIDE SEQUENCE</scope>
</reference>
<reference evidence="1" key="2">
    <citation type="submission" date="2021-01" db="UniProtKB">
        <authorList>
            <consortium name="EnsemblMetazoa"/>
        </authorList>
    </citation>
    <scope>IDENTIFICATION</scope>
</reference>
<protein>
    <submittedName>
        <fullName evidence="1">Uncharacterized protein</fullName>
    </submittedName>
</protein>
<dbReference type="Proteomes" id="UP000007110">
    <property type="component" value="Unassembled WGS sequence"/>
</dbReference>
<dbReference type="InParanoid" id="A0A7M7P1Z0"/>
<accession>A0A7M7P1Z0</accession>
<dbReference type="EnsemblMetazoa" id="XM_030988109">
    <property type="protein sequence ID" value="XP_030843969"/>
    <property type="gene ID" value="LOC105437354"/>
</dbReference>
<organism evidence="1 2">
    <name type="scientific">Strongylocentrotus purpuratus</name>
    <name type="common">Purple sea urchin</name>
    <dbReference type="NCBI Taxonomy" id="7668"/>
    <lineage>
        <taxon>Eukaryota</taxon>
        <taxon>Metazoa</taxon>
        <taxon>Echinodermata</taxon>
        <taxon>Eleutherozoa</taxon>
        <taxon>Echinozoa</taxon>
        <taxon>Echinoidea</taxon>
        <taxon>Euechinoidea</taxon>
        <taxon>Echinacea</taxon>
        <taxon>Camarodonta</taxon>
        <taxon>Echinidea</taxon>
        <taxon>Strongylocentrotidae</taxon>
        <taxon>Strongylocentrotus</taxon>
    </lineage>
</organism>
<keyword evidence="2" id="KW-1185">Reference proteome</keyword>
<evidence type="ECO:0000313" key="2">
    <source>
        <dbReference type="Proteomes" id="UP000007110"/>
    </source>
</evidence>
<sequence>MDGGPFVLTFYDPPPQLDMANLSFKSIGNVLVLEFPTPVAIMDDVLPDCDAIFVATVEGGMDGGDGEDSPASRNLLGIGSQCEKIAVRNGTIYGAGKYPSAAKETNITVLEGDSPPVGVVLRGATTVSSCGDVSLSARESTGGASRSFTYLWMVYPTDNTNLTDALSEITTSDLNIDGGLLVEDVVYKFTAFATNFLGGTGVGSIDVVRTPEMVPGLSIVPTIDPKRVMVSESFYLHAEVTFYSDCEGAEPTGTEYVWTVDNGDVTLDGTTQNSRSLYVTAFSLPGESYL</sequence>
<dbReference type="RefSeq" id="XP_030843969.1">
    <property type="nucleotide sequence ID" value="XM_030988109.1"/>
</dbReference>
<dbReference type="GeneID" id="105437354"/>
<name>A0A7M7P1Z0_STRPU</name>
<evidence type="ECO:0000313" key="1">
    <source>
        <dbReference type="EnsemblMetazoa" id="XP_030843969"/>
    </source>
</evidence>
<dbReference type="KEGG" id="spu:105437354"/>
<proteinExistence type="predicted"/>